<name>E0W1L5_PEDHC</name>
<dbReference type="GeneID" id="8232190"/>
<dbReference type="EnsemblMetazoa" id="PHUM578810-RA">
    <property type="protein sequence ID" value="PHUM578810-PA"/>
    <property type="gene ID" value="PHUM578810"/>
</dbReference>
<dbReference type="EMBL" id="AAZO01007048">
    <property type="status" value="NOT_ANNOTATED_CDS"/>
    <property type="molecule type" value="Genomic_DNA"/>
</dbReference>
<evidence type="ECO:0000313" key="1">
    <source>
        <dbReference type="EMBL" id="EEB19521.1"/>
    </source>
</evidence>
<organism>
    <name type="scientific">Pediculus humanus subsp. corporis</name>
    <name type="common">Body louse</name>
    <dbReference type="NCBI Taxonomy" id="121224"/>
    <lineage>
        <taxon>Eukaryota</taxon>
        <taxon>Metazoa</taxon>
        <taxon>Ecdysozoa</taxon>
        <taxon>Arthropoda</taxon>
        <taxon>Hexapoda</taxon>
        <taxon>Insecta</taxon>
        <taxon>Pterygota</taxon>
        <taxon>Neoptera</taxon>
        <taxon>Paraneoptera</taxon>
        <taxon>Psocodea</taxon>
        <taxon>Troctomorpha</taxon>
        <taxon>Phthiraptera</taxon>
        <taxon>Anoplura</taxon>
        <taxon>Pediculidae</taxon>
        <taxon>Pediculus</taxon>
    </lineage>
</organism>
<dbReference type="EMBL" id="DS235872">
    <property type="protein sequence ID" value="EEB19521.1"/>
    <property type="molecule type" value="Genomic_DNA"/>
</dbReference>
<dbReference type="VEuPathDB" id="VectorBase:PHUM578810"/>
<dbReference type="EMBL" id="AAZO01007049">
    <property type="status" value="NOT_ANNOTATED_CDS"/>
    <property type="molecule type" value="Genomic_DNA"/>
</dbReference>
<protein>
    <submittedName>
        <fullName evidence="1 2">Uncharacterized protein</fullName>
    </submittedName>
</protein>
<reference evidence="2" key="3">
    <citation type="submission" date="2020-05" db="UniProtKB">
        <authorList>
            <consortium name="EnsemblMetazoa"/>
        </authorList>
    </citation>
    <scope>IDENTIFICATION</scope>
    <source>
        <strain evidence="2">USDA</strain>
    </source>
</reference>
<dbReference type="AlphaFoldDB" id="E0W1L5"/>
<sequence length="152" mass="17003">MQYPPPKFPAGKPTTPIDDLEDYAIEYKVGIVSDRPVQSFNPSGTGSTTLTEEEYKDQLLYLQPTLLENIQDQLLYLQPTLREKYLGSVALPATYFTRKYSGSVYPPPKFPAGKPTTPIDDLEDYAIEYKVGIVSDRPVQSFNPSGKLAPRP</sequence>
<gene>
    <name evidence="2" type="primary">8232190</name>
    <name evidence="1" type="ORF">Phum_PHUM578810</name>
</gene>
<accession>E0W1L5</accession>
<proteinExistence type="predicted"/>
<evidence type="ECO:0000313" key="3">
    <source>
        <dbReference type="Proteomes" id="UP000009046"/>
    </source>
</evidence>
<reference evidence="1" key="2">
    <citation type="submission" date="2007-04" db="EMBL/GenBank/DDBJ databases">
        <title>The genome of the human body louse.</title>
        <authorList>
            <consortium name="The Human Body Louse Genome Consortium"/>
            <person name="Kirkness E."/>
            <person name="Walenz B."/>
            <person name="Hass B."/>
            <person name="Bruggner R."/>
            <person name="Strausberg R."/>
        </authorList>
    </citation>
    <scope>NUCLEOTIDE SEQUENCE</scope>
    <source>
        <strain evidence="1">USDA</strain>
    </source>
</reference>
<keyword evidence="3" id="KW-1185">Reference proteome</keyword>
<reference evidence="1" key="1">
    <citation type="submission" date="2007-04" db="EMBL/GenBank/DDBJ databases">
        <title>Annotation of Pediculus humanus corporis strain USDA.</title>
        <authorList>
            <person name="Kirkness E."/>
            <person name="Hannick L."/>
            <person name="Hass B."/>
            <person name="Bruggner R."/>
            <person name="Lawson D."/>
            <person name="Bidwell S."/>
            <person name="Joardar V."/>
            <person name="Caler E."/>
            <person name="Walenz B."/>
            <person name="Inman J."/>
            <person name="Schobel S."/>
            <person name="Galinsky K."/>
            <person name="Amedeo P."/>
            <person name="Strausberg R."/>
        </authorList>
    </citation>
    <scope>NUCLEOTIDE SEQUENCE</scope>
    <source>
        <strain evidence="1">USDA</strain>
    </source>
</reference>
<dbReference type="Proteomes" id="UP000009046">
    <property type="component" value="Unassembled WGS sequence"/>
</dbReference>
<dbReference type="HOGENOM" id="CLU_1724501_0_0_1"/>
<dbReference type="KEGG" id="phu:Phum_PHUM578810"/>
<dbReference type="InParanoid" id="E0W1L5"/>
<dbReference type="CTD" id="8232190"/>
<dbReference type="EMBL" id="AAZO01007047">
    <property type="status" value="NOT_ANNOTATED_CDS"/>
    <property type="molecule type" value="Genomic_DNA"/>
</dbReference>
<evidence type="ECO:0000313" key="2">
    <source>
        <dbReference type="EnsemblMetazoa" id="PHUM578810-PA"/>
    </source>
</evidence>
<dbReference type="RefSeq" id="XP_002432259.1">
    <property type="nucleotide sequence ID" value="XM_002432214.1"/>
</dbReference>